<evidence type="ECO:0000256" key="2">
    <source>
        <dbReference type="ARBA" id="ARBA00023242"/>
    </source>
</evidence>
<evidence type="ECO:0000259" key="5">
    <source>
        <dbReference type="PROSITE" id="PS50072"/>
    </source>
</evidence>
<dbReference type="InterPro" id="IPR029000">
    <property type="entry name" value="Cyclophilin-like_dom_sf"/>
</dbReference>
<dbReference type="SUPFAM" id="SSF50891">
    <property type="entry name" value="Cyclophilin-like"/>
    <property type="match status" value="1"/>
</dbReference>
<dbReference type="AlphaFoldDB" id="A0AAD3H0L3"/>
<gene>
    <name evidence="6" type="ORF">CTEN210_02345</name>
</gene>
<keyword evidence="7" id="KW-1185">Reference proteome</keyword>
<accession>A0AAD3H0L3</accession>
<evidence type="ECO:0000256" key="3">
    <source>
        <dbReference type="RuleBase" id="RU363019"/>
    </source>
</evidence>
<dbReference type="PANTHER" id="PTHR45625">
    <property type="entry name" value="PEPTIDYL-PROLYL CIS-TRANS ISOMERASE-RELATED"/>
    <property type="match status" value="1"/>
</dbReference>
<evidence type="ECO:0000313" key="7">
    <source>
        <dbReference type="Proteomes" id="UP001054902"/>
    </source>
</evidence>
<feature type="domain" description="PPIase cyclophilin-type" evidence="5">
    <location>
        <begin position="20"/>
        <end position="174"/>
    </location>
</feature>
<comment type="caution">
    <text evidence="6">The sequence shown here is derived from an EMBL/GenBank/DDBJ whole genome shotgun (WGS) entry which is preliminary data.</text>
</comment>
<keyword evidence="3" id="KW-0413">Isomerase</keyword>
<feature type="region of interest" description="Disordered" evidence="4">
    <location>
        <begin position="204"/>
        <end position="223"/>
    </location>
</feature>
<comment type="catalytic activity">
    <reaction evidence="3">
        <text>[protein]-peptidylproline (omega=180) = [protein]-peptidylproline (omega=0)</text>
        <dbReference type="Rhea" id="RHEA:16237"/>
        <dbReference type="Rhea" id="RHEA-COMP:10747"/>
        <dbReference type="Rhea" id="RHEA-COMP:10748"/>
        <dbReference type="ChEBI" id="CHEBI:83833"/>
        <dbReference type="ChEBI" id="CHEBI:83834"/>
        <dbReference type="EC" id="5.2.1.8"/>
    </reaction>
</comment>
<comment type="function">
    <text evidence="3">PPIases accelerate the folding of proteins. It catalyzes the cis-trans isomerization of proline imidic peptide bonds in oligopeptides.</text>
</comment>
<dbReference type="Pfam" id="PF00160">
    <property type="entry name" value="Pro_isomerase"/>
    <property type="match status" value="1"/>
</dbReference>
<dbReference type="PRINTS" id="PR00153">
    <property type="entry name" value="CSAPPISMRASE"/>
</dbReference>
<dbReference type="InterPro" id="IPR002130">
    <property type="entry name" value="Cyclophilin-type_PPIase_dom"/>
</dbReference>
<dbReference type="GO" id="GO:0003755">
    <property type="term" value="F:peptidyl-prolyl cis-trans isomerase activity"/>
    <property type="evidence" value="ECO:0007669"/>
    <property type="project" value="UniProtKB-UniRule"/>
</dbReference>
<dbReference type="GO" id="GO:0071013">
    <property type="term" value="C:catalytic step 2 spliceosome"/>
    <property type="evidence" value="ECO:0007669"/>
    <property type="project" value="TreeGrafter"/>
</dbReference>
<protein>
    <recommendedName>
        <fullName evidence="3">Peptidyl-prolyl cis-trans isomerase</fullName>
        <shortName evidence="3">PPIase</shortName>
        <ecNumber evidence="3">5.2.1.8</ecNumber>
    </recommendedName>
</protein>
<dbReference type="Gene3D" id="2.40.100.10">
    <property type="entry name" value="Cyclophilin-like"/>
    <property type="match status" value="1"/>
</dbReference>
<reference evidence="6 7" key="1">
    <citation type="journal article" date="2021" name="Sci. Rep.">
        <title>The genome of the diatom Chaetoceros tenuissimus carries an ancient integrated fragment of an extant virus.</title>
        <authorList>
            <person name="Hongo Y."/>
            <person name="Kimura K."/>
            <person name="Takaki Y."/>
            <person name="Yoshida Y."/>
            <person name="Baba S."/>
            <person name="Kobayashi G."/>
            <person name="Nagasaki K."/>
            <person name="Hano T."/>
            <person name="Tomaru Y."/>
        </authorList>
    </citation>
    <scope>NUCLEOTIDE SEQUENCE [LARGE SCALE GENOMIC DNA]</scope>
    <source>
        <strain evidence="6 7">NIES-3715</strain>
    </source>
</reference>
<organism evidence="6 7">
    <name type="scientific">Chaetoceros tenuissimus</name>
    <dbReference type="NCBI Taxonomy" id="426638"/>
    <lineage>
        <taxon>Eukaryota</taxon>
        <taxon>Sar</taxon>
        <taxon>Stramenopiles</taxon>
        <taxon>Ochrophyta</taxon>
        <taxon>Bacillariophyta</taxon>
        <taxon>Coscinodiscophyceae</taxon>
        <taxon>Chaetocerotophycidae</taxon>
        <taxon>Chaetocerotales</taxon>
        <taxon>Chaetocerotaceae</taxon>
        <taxon>Chaetoceros</taxon>
    </lineage>
</organism>
<dbReference type="PROSITE" id="PS50072">
    <property type="entry name" value="CSA_PPIASE_2"/>
    <property type="match status" value="1"/>
</dbReference>
<dbReference type="Proteomes" id="UP001054902">
    <property type="component" value="Unassembled WGS sequence"/>
</dbReference>
<comment type="subcellular location">
    <subcellularLocation>
        <location evidence="1">Nucleus</location>
    </subcellularLocation>
</comment>
<dbReference type="EC" id="5.2.1.8" evidence="3"/>
<evidence type="ECO:0000256" key="4">
    <source>
        <dbReference type="SAM" id="MobiDB-lite"/>
    </source>
</evidence>
<evidence type="ECO:0000256" key="1">
    <source>
        <dbReference type="ARBA" id="ARBA00004123"/>
    </source>
</evidence>
<dbReference type="PANTHER" id="PTHR45625:SF6">
    <property type="entry name" value="SPLICEOSOME-ASSOCIATED PROTEIN CWC27 HOMOLOG"/>
    <property type="match status" value="1"/>
</dbReference>
<evidence type="ECO:0000313" key="6">
    <source>
        <dbReference type="EMBL" id="GFH45871.1"/>
    </source>
</evidence>
<comment type="similarity">
    <text evidence="3">Belongs to the cyclophilin-type PPIase family.</text>
</comment>
<keyword evidence="3" id="KW-0697">Rotamase</keyword>
<keyword evidence="2" id="KW-0539">Nucleus</keyword>
<proteinExistence type="inferred from homology"/>
<dbReference type="InterPro" id="IPR044666">
    <property type="entry name" value="Cyclophilin_A-like"/>
</dbReference>
<dbReference type="EMBL" id="BLLK01000022">
    <property type="protein sequence ID" value="GFH45871.1"/>
    <property type="molecule type" value="Genomic_DNA"/>
</dbReference>
<name>A0AAD3H0L3_9STRA</name>
<sequence>MGDRDPNEVSHVTCSVVNGGEFTLELRREWSPHGYDRAVELFERGYYDKSHFFRVVKKFLVQFGMSCYALTKCENDAELKHLAESTILDDPQLSPPIKFEEGVLSFAGSGPNSRTSHLFIAYGAIQSLGKELWETPIGRVIDGMDTVWNLYGEYGDMKPWGKGPQQHLIAQKGLKYLNEEYPNLSQFDHCSVKRVGAEVKDVDVKTGKDDDGNDHDEADATSKVEKVVPVASKAEDVKVKEISNVANVFEHITFPIGAACLVFLLMRCIMSKGKKQEGKTV</sequence>